<protein>
    <recommendedName>
        <fullName evidence="1">GAF domain-containing protein</fullName>
    </recommendedName>
</protein>
<evidence type="ECO:0000259" key="1">
    <source>
        <dbReference type="SMART" id="SM00065"/>
    </source>
</evidence>
<dbReference type="EMBL" id="BAABDJ010000027">
    <property type="protein sequence ID" value="GAA4010989.1"/>
    <property type="molecule type" value="Genomic_DNA"/>
</dbReference>
<dbReference type="InterPro" id="IPR029016">
    <property type="entry name" value="GAF-like_dom_sf"/>
</dbReference>
<dbReference type="Proteomes" id="UP001500567">
    <property type="component" value="Unassembled WGS sequence"/>
</dbReference>
<name>A0ABP7SF50_9BACT</name>
<proteinExistence type="predicted"/>
<dbReference type="PANTHER" id="PTHR43102:SF2">
    <property type="entry name" value="GAF DOMAIN-CONTAINING PROTEIN"/>
    <property type="match status" value="1"/>
</dbReference>
<dbReference type="Pfam" id="PF01590">
    <property type="entry name" value="GAF"/>
    <property type="match status" value="1"/>
</dbReference>
<dbReference type="SUPFAM" id="SSF55781">
    <property type="entry name" value="GAF domain-like"/>
    <property type="match status" value="1"/>
</dbReference>
<dbReference type="SMART" id="SM00065">
    <property type="entry name" value="GAF"/>
    <property type="match status" value="1"/>
</dbReference>
<dbReference type="Gene3D" id="3.30.450.40">
    <property type="match status" value="1"/>
</dbReference>
<feature type="domain" description="GAF" evidence="1">
    <location>
        <begin position="29"/>
        <end position="172"/>
    </location>
</feature>
<evidence type="ECO:0000313" key="3">
    <source>
        <dbReference type="Proteomes" id="UP001500567"/>
    </source>
</evidence>
<keyword evidence="3" id="KW-1185">Reference proteome</keyword>
<dbReference type="InterPro" id="IPR003018">
    <property type="entry name" value="GAF"/>
</dbReference>
<reference evidence="3" key="1">
    <citation type="journal article" date="2019" name="Int. J. Syst. Evol. Microbiol.">
        <title>The Global Catalogue of Microorganisms (GCM) 10K type strain sequencing project: providing services to taxonomists for standard genome sequencing and annotation.</title>
        <authorList>
            <consortium name="The Broad Institute Genomics Platform"/>
            <consortium name="The Broad Institute Genome Sequencing Center for Infectious Disease"/>
            <person name="Wu L."/>
            <person name="Ma J."/>
        </authorList>
    </citation>
    <scope>NUCLEOTIDE SEQUENCE [LARGE SCALE GENOMIC DNA]</scope>
    <source>
        <strain evidence="3">JCM 17224</strain>
    </source>
</reference>
<accession>A0ABP7SF50</accession>
<dbReference type="RefSeq" id="WP_345073316.1">
    <property type="nucleotide sequence ID" value="NZ_BAABDJ010000027.1"/>
</dbReference>
<gene>
    <name evidence="2" type="ORF">GCM10022408_24120</name>
</gene>
<organism evidence="2 3">
    <name type="scientific">Hymenobacter fastidiosus</name>
    <dbReference type="NCBI Taxonomy" id="486264"/>
    <lineage>
        <taxon>Bacteria</taxon>
        <taxon>Pseudomonadati</taxon>
        <taxon>Bacteroidota</taxon>
        <taxon>Cytophagia</taxon>
        <taxon>Cytophagales</taxon>
        <taxon>Hymenobacteraceae</taxon>
        <taxon>Hymenobacter</taxon>
    </lineage>
</organism>
<evidence type="ECO:0000313" key="2">
    <source>
        <dbReference type="EMBL" id="GAA4010989.1"/>
    </source>
</evidence>
<sequence>MYLSRPSLIPTHEEDRLRALSRYQIVGTAPESLFDELTALTAKLFGAPIALISLVAEGSVWFKANFGLPGAERVAGSESLCSVAILHDQATVFEDLPNRPCTLIEPRVLEELQLKFYAGQPLKTSDGFNIGALCVIDRHARTLSADELELLKQLAATVMLLLELRRAGNPSAAPTEQAWDKPYPTVSPLIHSLTLLAEIGSTGAAVDVRGNAVATSAIHYEAG</sequence>
<dbReference type="PANTHER" id="PTHR43102">
    <property type="entry name" value="SLR1143 PROTEIN"/>
    <property type="match status" value="1"/>
</dbReference>
<comment type="caution">
    <text evidence="2">The sequence shown here is derived from an EMBL/GenBank/DDBJ whole genome shotgun (WGS) entry which is preliminary data.</text>
</comment>